<evidence type="ECO:0000313" key="1">
    <source>
        <dbReference type="EMBL" id="MCC2030648.1"/>
    </source>
</evidence>
<proteinExistence type="predicted"/>
<protein>
    <submittedName>
        <fullName evidence="1">Uncharacterized protein</fullName>
    </submittedName>
</protein>
<organism evidence="1 2">
    <name type="scientific">Microbacterium allomyrinae</name>
    <dbReference type="NCBI Taxonomy" id="2830666"/>
    <lineage>
        <taxon>Bacteria</taxon>
        <taxon>Bacillati</taxon>
        <taxon>Actinomycetota</taxon>
        <taxon>Actinomycetes</taxon>
        <taxon>Micrococcales</taxon>
        <taxon>Microbacteriaceae</taxon>
        <taxon>Microbacterium</taxon>
    </lineage>
</organism>
<evidence type="ECO:0000313" key="2">
    <source>
        <dbReference type="Proteomes" id="UP001139354"/>
    </source>
</evidence>
<sequence length="121" mass="12759">MTVSIDQAPASIGGEEVVDARFSGGAYVVSTSMFNGHRVVTLESPEEGDMPLLPHEALALACALLSHASAVIPPSAPRVVASFSCPCGLRSDLFEGHNPEERDGFDRDVIDHADICPVGRD</sequence>
<gene>
    <name evidence="1" type="ORF">KEC57_00445</name>
</gene>
<dbReference type="EMBL" id="JAGTTN010000001">
    <property type="protein sequence ID" value="MCC2030648.1"/>
    <property type="molecule type" value="Genomic_DNA"/>
</dbReference>
<accession>A0A9X1LRW6</accession>
<dbReference type="AlphaFoldDB" id="A0A9X1LRW6"/>
<dbReference type="RefSeq" id="WP_229382558.1">
    <property type="nucleotide sequence ID" value="NZ_JAGTTN010000001.1"/>
</dbReference>
<dbReference type="Proteomes" id="UP001139354">
    <property type="component" value="Unassembled WGS sequence"/>
</dbReference>
<comment type="caution">
    <text evidence="1">The sequence shown here is derived from an EMBL/GenBank/DDBJ whole genome shotgun (WGS) entry which is preliminary data.</text>
</comment>
<name>A0A9X1LRW6_9MICO</name>
<keyword evidence="2" id="KW-1185">Reference proteome</keyword>
<reference evidence="1" key="1">
    <citation type="submission" date="2021-04" db="EMBL/GenBank/DDBJ databases">
        <title>Microbacterium tenobrionis sp. nov. and Microbacterium allomyrinae sp. nov., isolated from larvae of Tenobrio molitor and Allomyrina dichotoma, respectively.</title>
        <authorList>
            <person name="Lee S.D."/>
        </authorList>
    </citation>
    <scope>NUCLEOTIDE SEQUENCE</scope>
    <source>
        <strain evidence="1">BWT-G7</strain>
    </source>
</reference>